<dbReference type="SUPFAM" id="SSF53474">
    <property type="entry name" value="alpha/beta-Hydrolases"/>
    <property type="match status" value="1"/>
</dbReference>
<dbReference type="EMBL" id="CP155447">
    <property type="protein sequence ID" value="XBH01201.1"/>
    <property type="molecule type" value="Genomic_DNA"/>
</dbReference>
<dbReference type="InterPro" id="IPR013783">
    <property type="entry name" value="Ig-like_fold"/>
</dbReference>
<proteinExistence type="predicted"/>
<evidence type="ECO:0000313" key="1">
    <source>
        <dbReference type="EMBL" id="XBH01201.1"/>
    </source>
</evidence>
<name>A0AAU7C8V0_9BACT</name>
<evidence type="ECO:0008006" key="2">
    <source>
        <dbReference type="Google" id="ProtNLM"/>
    </source>
</evidence>
<dbReference type="Gene3D" id="3.40.50.1820">
    <property type="entry name" value="alpha/beta hydrolase"/>
    <property type="match status" value="1"/>
</dbReference>
<organism evidence="1">
    <name type="scientific">Singulisphaera sp. Ch08</name>
    <dbReference type="NCBI Taxonomy" id="3120278"/>
    <lineage>
        <taxon>Bacteria</taxon>
        <taxon>Pseudomonadati</taxon>
        <taxon>Planctomycetota</taxon>
        <taxon>Planctomycetia</taxon>
        <taxon>Isosphaerales</taxon>
        <taxon>Isosphaeraceae</taxon>
        <taxon>Singulisphaera</taxon>
    </lineage>
</organism>
<dbReference type="AlphaFoldDB" id="A0AAU7C8V0"/>
<dbReference type="InterPro" id="IPR029058">
    <property type="entry name" value="AB_hydrolase_fold"/>
</dbReference>
<sequence length="502" mass="53643">MKTDGGMRRVFKARSERVGLIRPSIEALERRELQAVLGPAVVLDSISTLDSRGVTIEYDVLNSDLSQPFELGIYRSADDRFDSADLAVETLTVGEEGGSALDDLGASSLAQGHHRLTLTLPDGLPPTPEHPYVLAVADPSLTVSGDAAGQNTVALRKYVIGVLTHGGFQSKSWKERGAPWALQMAKSLQAQGYDAVIPYNWVAESRTPGAAAKQGARVARLVELAASHAPEGEPVDVHFIGHSEGTVVNSVGMRYLEKNEPERLAEGFLKATLLDPHAANNNAPGGRQYSVSKGLLGDLARWIIDGYQKKAKDPLPVIWGNVDAADVYYQRTPISAAKGSNNGIYNLWGQVPVPVQGDTPVRYYNLTGVGISHTGYVNVVDWYQAHVVPTLGDNSPFTDPSLLNGGLATDSSTVQAREPVFQGTAAPGTRLSVRATARSASQPIVLGDTVADENGNWSLTSRPLPNGRYHVRAKGVAVADPKWPRVLVIPSARLGTITVDAS</sequence>
<dbReference type="RefSeq" id="WP_406693894.1">
    <property type="nucleotide sequence ID" value="NZ_CP155447.1"/>
</dbReference>
<accession>A0AAU7C8V0</accession>
<reference evidence="1" key="1">
    <citation type="submission" date="2024-05" db="EMBL/GenBank/DDBJ databases">
        <title>Planctomycetes of the genus Singulisphaera possess chitinolytic capabilities.</title>
        <authorList>
            <person name="Ivanova A."/>
        </authorList>
    </citation>
    <scope>NUCLEOTIDE SEQUENCE</scope>
    <source>
        <strain evidence="1">Ch08T</strain>
    </source>
</reference>
<protein>
    <recommendedName>
        <fullName evidence="2">Bacterial Ig-like domain-containing protein</fullName>
    </recommendedName>
</protein>
<gene>
    <name evidence="1" type="ORF">V5E97_22920</name>
</gene>
<dbReference type="Gene3D" id="2.60.40.10">
    <property type="entry name" value="Immunoglobulins"/>
    <property type="match status" value="1"/>
</dbReference>